<evidence type="ECO:0000259" key="5">
    <source>
        <dbReference type="SMART" id="SM00738"/>
    </source>
</evidence>
<dbReference type="InterPro" id="IPR036735">
    <property type="entry name" value="NGN_dom_sf"/>
</dbReference>
<sequence>MPQFWYAIQSHPNKEDFLWKQLQMHEIQVFYPRVRVQTVNPRARKIKAYFPGYLFVHIDLDALGLSTLQWMPHARGLVAFGGEPAMVPDALIQAIRKRVGEISEAGGELFDGLKSGDEVLIQDGPFAGYEAIFDLRLSGSERVRVLLQLLNHSQLPVELDAGAIQKKKKRADQSNHQENHRDKTDG</sequence>
<dbReference type="GO" id="GO:0005829">
    <property type="term" value="C:cytosol"/>
    <property type="evidence" value="ECO:0007669"/>
    <property type="project" value="TreeGrafter"/>
</dbReference>
<evidence type="ECO:0000256" key="4">
    <source>
        <dbReference type="SAM" id="MobiDB-lite"/>
    </source>
</evidence>
<dbReference type="InterPro" id="IPR006645">
    <property type="entry name" value="NGN-like_dom"/>
</dbReference>
<feature type="domain" description="NusG-like N-terminal" evidence="5">
    <location>
        <begin position="2"/>
        <end position="99"/>
    </location>
</feature>
<evidence type="ECO:0000313" key="7">
    <source>
        <dbReference type="Proteomes" id="UP000055060"/>
    </source>
</evidence>
<feature type="compositionally biased region" description="Basic and acidic residues" evidence="4">
    <location>
        <begin position="171"/>
        <end position="186"/>
    </location>
</feature>
<dbReference type="GO" id="GO:0006354">
    <property type="term" value="P:DNA-templated transcription elongation"/>
    <property type="evidence" value="ECO:0007669"/>
    <property type="project" value="InterPro"/>
</dbReference>
<protein>
    <submittedName>
        <fullName evidence="6">Transcription antiterminator</fullName>
    </submittedName>
</protein>
<proteinExistence type="predicted"/>
<dbReference type="Proteomes" id="UP000055060">
    <property type="component" value="Unassembled WGS sequence"/>
</dbReference>
<dbReference type="PANTHER" id="PTHR30265:SF7">
    <property type="entry name" value="TRANSCRIPTION ANTITERMINATION PROTEIN RFAH"/>
    <property type="match status" value="1"/>
</dbReference>
<dbReference type="RefSeq" id="WP_236709946.1">
    <property type="nucleotide sequence ID" value="NZ_DF967972.1"/>
</dbReference>
<feature type="region of interest" description="Disordered" evidence="4">
    <location>
        <begin position="165"/>
        <end position="186"/>
    </location>
</feature>
<keyword evidence="3" id="KW-0804">Transcription</keyword>
<dbReference type="CDD" id="cd06091">
    <property type="entry name" value="KOW_NusG"/>
    <property type="match status" value="1"/>
</dbReference>
<evidence type="ECO:0000256" key="1">
    <source>
        <dbReference type="ARBA" id="ARBA00022814"/>
    </source>
</evidence>
<keyword evidence="7" id="KW-1185">Reference proteome</keyword>
<dbReference type="EMBL" id="DF967972">
    <property type="protein sequence ID" value="GAP14077.1"/>
    <property type="molecule type" value="Genomic_DNA"/>
</dbReference>
<organism evidence="6">
    <name type="scientific">Longilinea arvoryzae</name>
    <dbReference type="NCBI Taxonomy" id="360412"/>
    <lineage>
        <taxon>Bacteria</taxon>
        <taxon>Bacillati</taxon>
        <taxon>Chloroflexota</taxon>
        <taxon>Anaerolineae</taxon>
        <taxon>Anaerolineales</taxon>
        <taxon>Anaerolineaceae</taxon>
        <taxon>Longilinea</taxon>
    </lineage>
</organism>
<keyword evidence="2" id="KW-0805">Transcription regulation</keyword>
<gene>
    <name evidence="6" type="ORF">LARV_01839</name>
</gene>
<dbReference type="AlphaFoldDB" id="A0A0S7BET4"/>
<dbReference type="InterPro" id="IPR043425">
    <property type="entry name" value="NusG-like"/>
</dbReference>
<dbReference type="InterPro" id="IPR008991">
    <property type="entry name" value="Translation_prot_SH3-like_sf"/>
</dbReference>
<evidence type="ECO:0000256" key="2">
    <source>
        <dbReference type="ARBA" id="ARBA00023015"/>
    </source>
</evidence>
<evidence type="ECO:0000256" key="3">
    <source>
        <dbReference type="ARBA" id="ARBA00023163"/>
    </source>
</evidence>
<keyword evidence="1" id="KW-0889">Transcription antitermination</keyword>
<name>A0A0S7BET4_9CHLR</name>
<dbReference type="SUPFAM" id="SSF82679">
    <property type="entry name" value="N-utilization substance G protein NusG, N-terminal domain"/>
    <property type="match status" value="1"/>
</dbReference>
<dbReference type="SUPFAM" id="SSF50104">
    <property type="entry name" value="Translation proteins SH3-like domain"/>
    <property type="match status" value="1"/>
</dbReference>
<dbReference type="STRING" id="360412.LARV_01839"/>
<dbReference type="SMART" id="SM00738">
    <property type="entry name" value="NGN"/>
    <property type="match status" value="1"/>
</dbReference>
<accession>A0A0S7BET4</accession>
<dbReference type="Pfam" id="PF02357">
    <property type="entry name" value="NusG"/>
    <property type="match status" value="1"/>
</dbReference>
<evidence type="ECO:0000313" key="6">
    <source>
        <dbReference type="EMBL" id="GAP14077.1"/>
    </source>
</evidence>
<dbReference type="PANTHER" id="PTHR30265">
    <property type="entry name" value="RHO-INTERACTING TRANSCRIPTION TERMINATION FACTOR NUSG"/>
    <property type="match status" value="1"/>
</dbReference>
<reference evidence="6" key="1">
    <citation type="submission" date="2015-07" db="EMBL/GenBank/DDBJ databases">
        <title>Draft Genome Sequences of Anaerolinea thermolimosa IMO-1, Bellilinea caldifistulae GOMI-1, Leptolinea tardivitalis YMTK-2, Levilinea saccharolytica KIBI-1,Longilinea arvoryzae KOME-1, Previously Described as Members of the Anaerolineaceae (Chloroflexi).</title>
        <authorList>
            <person name="Sekiguchi Y."/>
            <person name="Ohashi A."/>
            <person name="Matsuura N."/>
            <person name="Tourlousse M.D."/>
        </authorList>
    </citation>
    <scope>NUCLEOTIDE SEQUENCE [LARGE SCALE GENOMIC DNA]</scope>
    <source>
        <strain evidence="6">KOME-1</strain>
    </source>
</reference>
<dbReference type="GO" id="GO:0031564">
    <property type="term" value="P:transcription antitermination"/>
    <property type="evidence" value="ECO:0007669"/>
    <property type="project" value="UniProtKB-KW"/>
</dbReference>
<dbReference type="Gene3D" id="3.30.70.940">
    <property type="entry name" value="NusG, N-terminal domain"/>
    <property type="match status" value="1"/>
</dbReference>